<organism evidence="5 6">
    <name type="scientific">Pyricularia grisea</name>
    <name type="common">Crabgrass-specific blast fungus</name>
    <name type="synonym">Magnaporthe grisea</name>
    <dbReference type="NCBI Taxonomy" id="148305"/>
    <lineage>
        <taxon>Eukaryota</taxon>
        <taxon>Fungi</taxon>
        <taxon>Dikarya</taxon>
        <taxon>Ascomycota</taxon>
        <taxon>Pezizomycotina</taxon>
        <taxon>Sordariomycetes</taxon>
        <taxon>Sordariomycetidae</taxon>
        <taxon>Magnaporthales</taxon>
        <taxon>Pyriculariaceae</taxon>
        <taxon>Pyricularia</taxon>
    </lineage>
</organism>
<dbReference type="InterPro" id="IPR038657">
    <property type="entry name" value="Ribosomal_bL19_sf"/>
</dbReference>
<dbReference type="GO" id="GO:0003735">
    <property type="term" value="F:structural constituent of ribosome"/>
    <property type="evidence" value="ECO:0007669"/>
    <property type="project" value="InterPro"/>
</dbReference>
<reference evidence="6" key="3">
    <citation type="submission" date="2025-08" db="UniProtKB">
        <authorList>
            <consortium name="RefSeq"/>
        </authorList>
    </citation>
    <scope>IDENTIFICATION</scope>
    <source>
        <strain evidence="6">NI907</strain>
    </source>
</reference>
<keyword evidence="3" id="KW-0687">Ribonucleoprotein</keyword>
<sequence length="250" mass="27926">MNSAAIITKRPLGCLKNSLRYASQQRPIRRLMATQVVADAAATTTTTTPSEPPKYSRVRLSPHTIYGVPKSRRSTKFRTGFAVYTPQVKRPSTTDPLAAFHQKQIKDMDPRGARTRLFDRANREGVKVGDVLMVTTRRSVEPFSGVCLSIRRAGIDTAILLRTALTKIGVEMWFKIYSRNVVGIDIVQRRPKRARRARLTYMRQPKHDRGNVDAAVTAWRKSRNILGSRNKSAEKPGAKGKAGANGGKRK</sequence>
<reference evidence="6" key="2">
    <citation type="submission" date="2019-10" db="EMBL/GenBank/DDBJ databases">
        <authorList>
            <consortium name="NCBI Genome Project"/>
        </authorList>
    </citation>
    <scope>NUCLEOTIDE SEQUENCE</scope>
    <source>
        <strain evidence="6">NI907</strain>
    </source>
</reference>
<feature type="region of interest" description="Disordered" evidence="4">
    <location>
        <begin position="221"/>
        <end position="250"/>
    </location>
</feature>
<dbReference type="Proteomes" id="UP000515153">
    <property type="component" value="Unplaced"/>
</dbReference>
<evidence type="ECO:0000313" key="5">
    <source>
        <dbReference type="Proteomes" id="UP000515153"/>
    </source>
</evidence>
<dbReference type="GO" id="GO:0005762">
    <property type="term" value="C:mitochondrial large ribosomal subunit"/>
    <property type="evidence" value="ECO:0007669"/>
    <property type="project" value="TreeGrafter"/>
</dbReference>
<accession>A0A6P8BIN2</accession>
<evidence type="ECO:0000256" key="2">
    <source>
        <dbReference type="ARBA" id="ARBA00022980"/>
    </source>
</evidence>
<dbReference type="FunFam" id="2.30.30.790:FF:000007">
    <property type="entry name" value="Mitochondrial ribosomal protein, putative"/>
    <property type="match status" value="1"/>
</dbReference>
<dbReference type="Gene3D" id="2.30.30.790">
    <property type="match status" value="1"/>
</dbReference>
<protein>
    <recommendedName>
        <fullName evidence="7">Ribosomal protein L19</fullName>
    </recommendedName>
</protein>
<dbReference type="GeneID" id="41955870"/>
<evidence type="ECO:0000256" key="1">
    <source>
        <dbReference type="ARBA" id="ARBA00005781"/>
    </source>
</evidence>
<dbReference type="AlphaFoldDB" id="A0A6P8BIN2"/>
<evidence type="ECO:0008006" key="7">
    <source>
        <dbReference type="Google" id="ProtNLM"/>
    </source>
</evidence>
<evidence type="ECO:0000256" key="4">
    <source>
        <dbReference type="SAM" id="MobiDB-lite"/>
    </source>
</evidence>
<name>A0A6P8BIN2_PYRGI</name>
<keyword evidence="5" id="KW-1185">Reference proteome</keyword>
<dbReference type="KEGG" id="pgri:PgNI_00879"/>
<dbReference type="PANTHER" id="PTHR15680:SF9">
    <property type="entry name" value="LARGE RIBOSOMAL SUBUNIT PROTEIN BL19M"/>
    <property type="match status" value="1"/>
</dbReference>
<dbReference type="InterPro" id="IPR001857">
    <property type="entry name" value="Ribosomal_bL19"/>
</dbReference>
<proteinExistence type="inferred from homology"/>
<dbReference type="Pfam" id="PF01245">
    <property type="entry name" value="Ribosomal_L19"/>
    <property type="match status" value="1"/>
</dbReference>
<evidence type="ECO:0000256" key="3">
    <source>
        <dbReference type="ARBA" id="ARBA00023274"/>
    </source>
</evidence>
<dbReference type="PANTHER" id="PTHR15680">
    <property type="entry name" value="RIBOSOMAL PROTEIN L19"/>
    <property type="match status" value="1"/>
</dbReference>
<keyword evidence="2" id="KW-0689">Ribosomal protein</keyword>
<gene>
    <name evidence="6" type="ORF">PgNI_00879</name>
</gene>
<evidence type="ECO:0000313" key="6">
    <source>
        <dbReference type="RefSeq" id="XP_030986997.1"/>
    </source>
</evidence>
<dbReference type="SUPFAM" id="SSF50104">
    <property type="entry name" value="Translation proteins SH3-like domain"/>
    <property type="match status" value="1"/>
</dbReference>
<dbReference type="GO" id="GO:0006412">
    <property type="term" value="P:translation"/>
    <property type="evidence" value="ECO:0007669"/>
    <property type="project" value="InterPro"/>
</dbReference>
<dbReference type="RefSeq" id="XP_030986997.1">
    <property type="nucleotide sequence ID" value="XM_031120956.1"/>
</dbReference>
<comment type="similarity">
    <text evidence="1">Belongs to the bacterial ribosomal protein bL19 family.</text>
</comment>
<dbReference type="InterPro" id="IPR008991">
    <property type="entry name" value="Translation_prot_SH3-like_sf"/>
</dbReference>
<reference evidence="6" key="1">
    <citation type="journal article" date="2019" name="Mol. Biol. Evol.">
        <title>Blast fungal genomes show frequent chromosomal changes, gene gains and losses, and effector gene turnover.</title>
        <authorList>
            <person name="Gomez Luciano L.B."/>
            <person name="Jason Tsai I."/>
            <person name="Chuma I."/>
            <person name="Tosa Y."/>
            <person name="Chen Y.H."/>
            <person name="Li J.Y."/>
            <person name="Li M.Y."/>
            <person name="Jade Lu M.Y."/>
            <person name="Nakayashiki H."/>
            <person name="Li W.H."/>
        </authorList>
    </citation>
    <scope>NUCLEOTIDE SEQUENCE</scope>
    <source>
        <strain evidence="6">NI907</strain>
    </source>
</reference>